<reference evidence="3" key="1">
    <citation type="journal article" date="2019" name="Int. J. Syst. Evol. Microbiol.">
        <title>The Global Catalogue of Microorganisms (GCM) 10K type strain sequencing project: providing services to taxonomists for standard genome sequencing and annotation.</title>
        <authorList>
            <consortium name="The Broad Institute Genomics Platform"/>
            <consortium name="The Broad Institute Genome Sequencing Center for Infectious Disease"/>
            <person name="Wu L."/>
            <person name="Ma J."/>
        </authorList>
    </citation>
    <scope>NUCLEOTIDE SEQUENCE [LARGE SCALE GENOMIC DNA]</scope>
    <source>
        <strain evidence="3">CGMCC 4.7093</strain>
    </source>
</reference>
<dbReference type="InterPro" id="IPR050228">
    <property type="entry name" value="Carboxylesterase_BioH"/>
</dbReference>
<feature type="domain" description="AB hydrolase-1" evidence="1">
    <location>
        <begin position="13"/>
        <end position="251"/>
    </location>
</feature>
<dbReference type="SUPFAM" id="SSF53474">
    <property type="entry name" value="alpha/beta-Hydrolases"/>
    <property type="match status" value="1"/>
</dbReference>
<dbReference type="Pfam" id="PF12697">
    <property type="entry name" value="Abhydrolase_6"/>
    <property type="match status" value="1"/>
</dbReference>
<dbReference type="Gene3D" id="3.40.50.1820">
    <property type="entry name" value="alpha/beta hydrolase"/>
    <property type="match status" value="1"/>
</dbReference>
<dbReference type="PANTHER" id="PTHR43194:SF2">
    <property type="entry name" value="PEROXISOMAL MEMBRANE PROTEIN LPX1"/>
    <property type="match status" value="1"/>
</dbReference>
<proteinExistence type="predicted"/>
<keyword evidence="2" id="KW-0378">Hydrolase</keyword>
<protein>
    <submittedName>
        <fullName evidence="2">Alpha/beta fold hydrolase</fullName>
    </submittedName>
</protein>
<dbReference type="GO" id="GO:0016787">
    <property type="term" value="F:hydrolase activity"/>
    <property type="evidence" value="ECO:0007669"/>
    <property type="project" value="UniProtKB-KW"/>
</dbReference>
<comment type="caution">
    <text evidence="2">The sequence shown here is derived from an EMBL/GenBank/DDBJ whole genome shotgun (WGS) entry which is preliminary data.</text>
</comment>
<name>A0ABV9YY97_9PSEU</name>
<dbReference type="InterPro" id="IPR000073">
    <property type="entry name" value="AB_hydrolase_1"/>
</dbReference>
<dbReference type="RefSeq" id="WP_378039578.1">
    <property type="nucleotide sequence ID" value="NZ_JBHSIV010000066.1"/>
</dbReference>
<keyword evidence="3" id="KW-1185">Reference proteome</keyword>
<dbReference type="EMBL" id="JBHSIV010000066">
    <property type="protein sequence ID" value="MFC5066269.1"/>
    <property type="molecule type" value="Genomic_DNA"/>
</dbReference>
<evidence type="ECO:0000313" key="3">
    <source>
        <dbReference type="Proteomes" id="UP001595947"/>
    </source>
</evidence>
<gene>
    <name evidence="2" type="ORF">ACFPBZ_28960</name>
</gene>
<accession>A0ABV9YY97</accession>
<dbReference type="PANTHER" id="PTHR43194">
    <property type="entry name" value="HYDROLASE ALPHA/BETA FOLD FAMILY"/>
    <property type="match status" value="1"/>
</dbReference>
<dbReference type="PRINTS" id="PR00111">
    <property type="entry name" value="ABHYDROLASE"/>
</dbReference>
<evidence type="ECO:0000313" key="2">
    <source>
        <dbReference type="EMBL" id="MFC5066269.1"/>
    </source>
</evidence>
<evidence type="ECO:0000259" key="1">
    <source>
        <dbReference type="Pfam" id="PF12697"/>
    </source>
</evidence>
<dbReference type="InterPro" id="IPR029058">
    <property type="entry name" value="AB_hydrolase_fold"/>
</dbReference>
<organism evidence="2 3">
    <name type="scientific">Actinomycetospora atypica</name>
    <dbReference type="NCBI Taxonomy" id="1290095"/>
    <lineage>
        <taxon>Bacteria</taxon>
        <taxon>Bacillati</taxon>
        <taxon>Actinomycetota</taxon>
        <taxon>Actinomycetes</taxon>
        <taxon>Pseudonocardiales</taxon>
        <taxon>Pseudonocardiaceae</taxon>
        <taxon>Actinomycetospora</taxon>
    </lineage>
</organism>
<dbReference type="Proteomes" id="UP001595947">
    <property type="component" value="Unassembled WGS sequence"/>
</dbReference>
<sequence>MLAHSRTGSGEPLLLIHGITHRRQAWDTVTAALAKEHEVIAVDLPGHGESDDVAPDFDGSSAPLVEAVEGLVTDLGLPTPHVAGNSLGGLIALEMAARGTAVSATALSPAGFWSPVGQAYARAVLGGASALLRRWPRERLDRVLATGVGRAALLGALVAHPGRQDPAVMADDLQGLAHPREGFTTMLAAFDRWTVPQRSSVPTMVGWGSRDMLLPRAQIRRLRRALPDARVVVLPGCGHVPMADDPELTAELILGNARVARA</sequence>